<evidence type="ECO:0000313" key="4">
    <source>
        <dbReference type="EMBL" id="STZ43913.1"/>
    </source>
</evidence>
<dbReference type="InterPro" id="IPR029058">
    <property type="entry name" value="AB_hydrolase_fold"/>
</dbReference>
<proteinExistence type="predicted"/>
<dbReference type="Proteomes" id="UP000254291">
    <property type="component" value="Unassembled WGS sequence"/>
</dbReference>
<protein>
    <submittedName>
        <fullName evidence="4">PE-PPE domain-containing protein</fullName>
    </submittedName>
</protein>
<sequence>MRGILAAAGIAAVAASSVAPTPSVALAANVLTVTGYTFGGTIKWDMDEMFGGRFCSQNSGNSCTPVRYNSDQSEGGEQDGLRALTSAVTAASGPTTVLGFSQGATISGLWIRENAGEADAPSPRQLSFVMVANPHRQYGGIRPHYDIGDSTPTSDYKVLDIAVEYDGAADFPANPLNLLAFANALAGFQYVHVPGYNELDLDTAEKLVWVEGNTTYVLIRRENLPLLEPLRNLGLGALADQLNAPLKEIIDSAYDRDYPDLVDEEDHAEVLQQALATRGRSTATLSTRISTAVENDIDPEIDNTAEIDNTTEVEIEADAEVDIEAGDDSAAIELDDDASADSDPTGTGDASTGPADSSEDAGKSSTDAADSDASSDSAKPDASEDRGDPGE</sequence>
<dbReference type="Pfam" id="PF08237">
    <property type="entry name" value="PE-PPE"/>
    <property type="match status" value="1"/>
</dbReference>
<dbReference type="AlphaFoldDB" id="A0A378SMH6"/>
<gene>
    <name evidence="4" type="ORF">NCTC10742_03143</name>
</gene>
<feature type="domain" description="PE-PPE" evidence="3">
    <location>
        <begin position="78"/>
        <end position="255"/>
    </location>
</feature>
<evidence type="ECO:0000256" key="2">
    <source>
        <dbReference type="SAM" id="SignalP"/>
    </source>
</evidence>
<evidence type="ECO:0000259" key="3">
    <source>
        <dbReference type="Pfam" id="PF08237"/>
    </source>
</evidence>
<evidence type="ECO:0000313" key="5">
    <source>
        <dbReference type="Proteomes" id="UP000254291"/>
    </source>
</evidence>
<feature type="chain" id="PRO_5016962781" evidence="2">
    <location>
        <begin position="28"/>
        <end position="391"/>
    </location>
</feature>
<dbReference type="EMBL" id="UGQM01000001">
    <property type="protein sequence ID" value="STZ43913.1"/>
    <property type="molecule type" value="Genomic_DNA"/>
</dbReference>
<feature type="compositionally biased region" description="Low complexity" evidence="1">
    <location>
        <begin position="363"/>
        <end position="377"/>
    </location>
</feature>
<feature type="compositionally biased region" description="Basic and acidic residues" evidence="1">
    <location>
        <begin position="378"/>
        <end position="391"/>
    </location>
</feature>
<feature type="region of interest" description="Disordered" evidence="1">
    <location>
        <begin position="330"/>
        <end position="391"/>
    </location>
</feature>
<accession>A0A378SMH6</accession>
<dbReference type="Gene3D" id="3.40.50.1820">
    <property type="entry name" value="alpha/beta hydrolase"/>
    <property type="match status" value="1"/>
</dbReference>
<dbReference type="InterPro" id="IPR013228">
    <property type="entry name" value="PE-PPE_C"/>
</dbReference>
<keyword evidence="2" id="KW-0732">Signal</keyword>
<reference evidence="4 5" key="1">
    <citation type="submission" date="2018-06" db="EMBL/GenBank/DDBJ databases">
        <authorList>
            <consortium name="Pathogen Informatics"/>
            <person name="Doyle S."/>
        </authorList>
    </citation>
    <scope>NUCLEOTIDE SEQUENCE [LARGE SCALE GENOMIC DNA]</scope>
    <source>
        <strain evidence="4 5">NCTC10742</strain>
    </source>
</reference>
<feature type="signal peptide" evidence="2">
    <location>
        <begin position="1"/>
        <end position="27"/>
    </location>
</feature>
<name>A0A378SMH6_9MYCO</name>
<evidence type="ECO:0000256" key="1">
    <source>
        <dbReference type="SAM" id="MobiDB-lite"/>
    </source>
</evidence>
<organism evidence="4 5">
    <name type="scientific">Mycolicibacterium gilvum</name>
    <dbReference type="NCBI Taxonomy" id="1804"/>
    <lineage>
        <taxon>Bacteria</taxon>
        <taxon>Bacillati</taxon>
        <taxon>Actinomycetota</taxon>
        <taxon>Actinomycetes</taxon>
        <taxon>Mycobacteriales</taxon>
        <taxon>Mycobacteriaceae</taxon>
        <taxon>Mycolicibacterium</taxon>
    </lineage>
</organism>